<dbReference type="Proteomes" id="UP001620626">
    <property type="component" value="Unassembled WGS sequence"/>
</dbReference>
<accession>A0ABD2KX95</accession>
<dbReference type="EMBL" id="JBICBT010000614">
    <property type="protein sequence ID" value="KAL3107565.1"/>
    <property type="molecule type" value="Genomic_DNA"/>
</dbReference>
<keyword evidence="2" id="KW-0732">Signal</keyword>
<organism evidence="3 4">
    <name type="scientific">Heterodera trifolii</name>
    <dbReference type="NCBI Taxonomy" id="157864"/>
    <lineage>
        <taxon>Eukaryota</taxon>
        <taxon>Metazoa</taxon>
        <taxon>Ecdysozoa</taxon>
        <taxon>Nematoda</taxon>
        <taxon>Chromadorea</taxon>
        <taxon>Rhabditida</taxon>
        <taxon>Tylenchina</taxon>
        <taxon>Tylenchomorpha</taxon>
        <taxon>Tylenchoidea</taxon>
        <taxon>Heteroderidae</taxon>
        <taxon>Heteroderinae</taxon>
        <taxon>Heterodera</taxon>
    </lineage>
</organism>
<name>A0ABD2KX95_9BILA</name>
<feature type="chain" id="PRO_5044774034" evidence="2">
    <location>
        <begin position="17"/>
        <end position="156"/>
    </location>
</feature>
<feature type="region of interest" description="Disordered" evidence="1">
    <location>
        <begin position="68"/>
        <end position="88"/>
    </location>
</feature>
<proteinExistence type="predicted"/>
<protein>
    <submittedName>
        <fullName evidence="3">Uncharacterized protein</fullName>
    </submittedName>
</protein>
<evidence type="ECO:0000256" key="1">
    <source>
        <dbReference type="SAM" id="MobiDB-lite"/>
    </source>
</evidence>
<dbReference type="AlphaFoldDB" id="A0ABD2KX95"/>
<gene>
    <name evidence="3" type="ORF">niasHT_013214</name>
</gene>
<sequence length="156" mass="16690">MVGLFIFLYLASVAEGMPRTIKKKAKSHKSSGFASSLGKGLTLALAATVPLAAGSSRQFPDIQGAVEQVAAQPPHQNKTAPQPSKMTRRKTVVVTDQNCSYVAPAADVQNVPPGETEYGDGYTFYKTNDNDTLYSCEGKKKMRVKNGPGIFFTISG</sequence>
<evidence type="ECO:0000256" key="2">
    <source>
        <dbReference type="SAM" id="SignalP"/>
    </source>
</evidence>
<keyword evidence="4" id="KW-1185">Reference proteome</keyword>
<comment type="caution">
    <text evidence="3">The sequence shown here is derived from an EMBL/GenBank/DDBJ whole genome shotgun (WGS) entry which is preliminary data.</text>
</comment>
<feature type="compositionally biased region" description="Polar residues" evidence="1">
    <location>
        <begin position="74"/>
        <end position="85"/>
    </location>
</feature>
<evidence type="ECO:0000313" key="4">
    <source>
        <dbReference type="Proteomes" id="UP001620626"/>
    </source>
</evidence>
<reference evidence="3 4" key="1">
    <citation type="submission" date="2024-10" db="EMBL/GenBank/DDBJ databases">
        <authorList>
            <person name="Kim D."/>
        </authorList>
    </citation>
    <scope>NUCLEOTIDE SEQUENCE [LARGE SCALE GENOMIC DNA]</scope>
    <source>
        <strain evidence="3">BH-2024</strain>
    </source>
</reference>
<evidence type="ECO:0000313" key="3">
    <source>
        <dbReference type="EMBL" id="KAL3107565.1"/>
    </source>
</evidence>
<feature type="signal peptide" evidence="2">
    <location>
        <begin position="1"/>
        <end position="16"/>
    </location>
</feature>